<feature type="chain" id="PRO_5014658975" evidence="2">
    <location>
        <begin position="23"/>
        <end position="326"/>
    </location>
</feature>
<proteinExistence type="inferred from homology"/>
<evidence type="ECO:0000313" key="3">
    <source>
        <dbReference type="EMBL" id="PLC53341.1"/>
    </source>
</evidence>
<reference evidence="3 4" key="1">
    <citation type="submission" date="2017-10" db="EMBL/GenBank/DDBJ databases">
        <title>Two draft genome sequences of Pusillimonas sp. strains isolated from a nitrate- and radionuclide-contaminated groundwater in Russia.</title>
        <authorList>
            <person name="Grouzdev D.S."/>
            <person name="Tourova T.P."/>
            <person name="Goeva M.A."/>
            <person name="Babich T.L."/>
            <person name="Sokolova D.S."/>
            <person name="Abdullin R."/>
            <person name="Poltaraus A.B."/>
            <person name="Toshchakov S.V."/>
            <person name="Nazina T.N."/>
        </authorList>
    </citation>
    <scope>NUCLEOTIDE SEQUENCE [LARGE SCALE GENOMIC DNA]</scope>
    <source>
        <strain evidence="3 4">JR1/69-2-13</strain>
    </source>
</reference>
<evidence type="ECO:0000256" key="1">
    <source>
        <dbReference type="ARBA" id="ARBA00006987"/>
    </source>
</evidence>
<name>A0A2N4UEA1_9BURK</name>
<dbReference type="Pfam" id="PF03401">
    <property type="entry name" value="TctC"/>
    <property type="match status" value="1"/>
</dbReference>
<evidence type="ECO:0000256" key="2">
    <source>
        <dbReference type="SAM" id="SignalP"/>
    </source>
</evidence>
<dbReference type="InterPro" id="IPR042100">
    <property type="entry name" value="Bug_dom1"/>
</dbReference>
<comment type="similarity">
    <text evidence="1">Belongs to the UPF0065 (bug) family.</text>
</comment>
<dbReference type="AlphaFoldDB" id="A0A2N4UEA1"/>
<keyword evidence="4" id="KW-1185">Reference proteome</keyword>
<protein>
    <submittedName>
        <fullName evidence="3">3-carboxy-cis,cis-muconate cycloisomerase</fullName>
    </submittedName>
</protein>
<dbReference type="PIRSF" id="PIRSF017082">
    <property type="entry name" value="YflP"/>
    <property type="match status" value="1"/>
</dbReference>
<comment type="caution">
    <text evidence="3">The sequence shown here is derived from an EMBL/GenBank/DDBJ whole genome shotgun (WGS) entry which is preliminary data.</text>
</comment>
<gene>
    <name evidence="3" type="ORF">CR155_13780</name>
</gene>
<dbReference type="PANTHER" id="PTHR42928:SF5">
    <property type="entry name" value="BLR1237 PROTEIN"/>
    <property type="match status" value="1"/>
</dbReference>
<dbReference type="InterPro" id="IPR005064">
    <property type="entry name" value="BUG"/>
</dbReference>
<dbReference type="RefSeq" id="WP_102070612.1">
    <property type="nucleotide sequence ID" value="NZ_PDNV01000008.1"/>
</dbReference>
<dbReference type="EMBL" id="PDNV01000008">
    <property type="protein sequence ID" value="PLC53341.1"/>
    <property type="molecule type" value="Genomic_DNA"/>
</dbReference>
<sequence>MKKWIAILATTTLLSPLCTAQAADDYPNRAITWIVPFSAGGPTDAMARNIANRLSKEIKQTILVENKPGAGGTIGATAAARSDPDGYTFLVGHIGYMAAAPTLYPELRYDPVKDFEAVFRFPDTPLVLLVGANSPYKTIDELVAFGKANPGSLNFSNAGVGSTSHLVAAMFASKAGMTITPIAYKGAGPALNDLMGGQVDAMFDQTNTALPQTRGGKVHALGLTSPTRMDQFPNVPTMKEKAVPGFQVSTWYGLYAPKGTPSNVVDTLAAAYKTIMQDKAFTQQMSDQGILLLSDADYAPKAFQHHTVEEGKRWAQVIKKAGIKLK</sequence>
<dbReference type="SUPFAM" id="SSF53850">
    <property type="entry name" value="Periplasmic binding protein-like II"/>
    <property type="match status" value="1"/>
</dbReference>
<dbReference type="Gene3D" id="3.40.190.150">
    <property type="entry name" value="Bordetella uptake gene, domain 1"/>
    <property type="match status" value="1"/>
</dbReference>
<dbReference type="OrthoDB" id="8678477at2"/>
<accession>A0A2N4UEA1</accession>
<keyword evidence="2" id="KW-0732">Signal</keyword>
<evidence type="ECO:0000313" key="4">
    <source>
        <dbReference type="Proteomes" id="UP000234328"/>
    </source>
</evidence>
<organism evidence="3 4">
    <name type="scientific">Pollutimonas nitritireducens</name>
    <dbReference type="NCBI Taxonomy" id="2045209"/>
    <lineage>
        <taxon>Bacteria</taxon>
        <taxon>Pseudomonadati</taxon>
        <taxon>Pseudomonadota</taxon>
        <taxon>Betaproteobacteria</taxon>
        <taxon>Burkholderiales</taxon>
        <taxon>Alcaligenaceae</taxon>
        <taxon>Pollutimonas</taxon>
    </lineage>
</organism>
<dbReference type="GO" id="GO:0016853">
    <property type="term" value="F:isomerase activity"/>
    <property type="evidence" value="ECO:0007669"/>
    <property type="project" value="UniProtKB-KW"/>
</dbReference>
<keyword evidence="3" id="KW-0413">Isomerase</keyword>
<dbReference type="PANTHER" id="PTHR42928">
    <property type="entry name" value="TRICARBOXYLATE-BINDING PROTEIN"/>
    <property type="match status" value="1"/>
</dbReference>
<dbReference type="Proteomes" id="UP000234328">
    <property type="component" value="Unassembled WGS sequence"/>
</dbReference>
<dbReference type="Gene3D" id="3.40.190.10">
    <property type="entry name" value="Periplasmic binding protein-like II"/>
    <property type="match status" value="1"/>
</dbReference>
<feature type="signal peptide" evidence="2">
    <location>
        <begin position="1"/>
        <end position="22"/>
    </location>
</feature>